<gene>
    <name evidence="1" type="ORF">SAMN05443507_13022</name>
</gene>
<sequence length="50" mass="5882">MRKGVIYGRNSFDGRNWVVLWKSREKPGVARDLTGWMREMAREGFSFTTT</sequence>
<organism evidence="1 2">
    <name type="scientific">Alicyclobacillus tolerans</name>
    <dbReference type="NCBI Taxonomy" id="90970"/>
    <lineage>
        <taxon>Bacteria</taxon>
        <taxon>Bacillati</taxon>
        <taxon>Bacillota</taxon>
        <taxon>Bacilli</taxon>
        <taxon>Bacillales</taxon>
        <taxon>Alicyclobacillaceae</taxon>
        <taxon>Alicyclobacillus</taxon>
    </lineage>
</organism>
<accession>A0A1M6WXP9</accession>
<evidence type="ECO:0000313" key="1">
    <source>
        <dbReference type="EMBL" id="SHK98507.1"/>
    </source>
</evidence>
<dbReference type="Proteomes" id="UP000184016">
    <property type="component" value="Unassembled WGS sequence"/>
</dbReference>
<proteinExistence type="predicted"/>
<reference evidence="2" key="1">
    <citation type="submission" date="2016-11" db="EMBL/GenBank/DDBJ databases">
        <authorList>
            <person name="Varghese N."/>
            <person name="Submissions S."/>
        </authorList>
    </citation>
    <scope>NUCLEOTIDE SEQUENCE [LARGE SCALE GENOMIC DNA]</scope>
    <source>
        <strain evidence="2">USBA-503</strain>
    </source>
</reference>
<name>A0A1M6WXP9_9BACL</name>
<evidence type="ECO:0000313" key="2">
    <source>
        <dbReference type="Proteomes" id="UP000184016"/>
    </source>
</evidence>
<keyword evidence="2" id="KW-1185">Reference proteome</keyword>
<dbReference type="EMBL" id="FRAF01000030">
    <property type="protein sequence ID" value="SHK98507.1"/>
    <property type="molecule type" value="Genomic_DNA"/>
</dbReference>
<protein>
    <submittedName>
        <fullName evidence="1">Uncharacterized protein</fullName>
    </submittedName>
</protein>
<dbReference type="AlphaFoldDB" id="A0A1M6WXP9"/>